<gene>
    <name evidence="1" type="ORF">CKF48_15105</name>
</gene>
<dbReference type="InterPro" id="IPR014967">
    <property type="entry name" value="Uncharacterised_YugN-like"/>
</dbReference>
<dbReference type="Gene3D" id="3.30.310.100">
    <property type="entry name" value="YugN-like"/>
    <property type="match status" value="1"/>
</dbReference>
<dbReference type="Pfam" id="PF08868">
    <property type="entry name" value="YugN"/>
    <property type="match status" value="1"/>
</dbReference>
<dbReference type="AlphaFoldDB" id="A0A248TPA1"/>
<accession>A0A248TPA1</accession>
<dbReference type="RefSeq" id="WP_095373616.1">
    <property type="nucleotide sequence ID" value="NZ_CM126253.1"/>
</dbReference>
<dbReference type="KEGG" id="bko:CKF48_15105"/>
<evidence type="ECO:0008006" key="3">
    <source>
        <dbReference type="Google" id="ProtNLM"/>
    </source>
</evidence>
<dbReference type="SUPFAM" id="SSF160755">
    <property type="entry name" value="YugN-like"/>
    <property type="match status" value="1"/>
</dbReference>
<dbReference type="EMBL" id="CP022983">
    <property type="protein sequence ID" value="ASV70054.1"/>
    <property type="molecule type" value="Genomic_DNA"/>
</dbReference>
<reference evidence="1 2" key="1">
    <citation type="submission" date="2017-08" db="EMBL/GenBank/DDBJ databases">
        <title>Complete Genome Sequence of Bacillus kochii Oregon-R-modENCODE STRAIN BDGP4, isolated from Drosophila melanogaster gut.</title>
        <authorList>
            <person name="Wan K.H."/>
            <person name="Yu C."/>
            <person name="Park S."/>
            <person name="Hammonds A.S."/>
            <person name="Booth B.W."/>
            <person name="Celniker S.E."/>
        </authorList>
    </citation>
    <scope>NUCLEOTIDE SEQUENCE [LARGE SCALE GENOMIC DNA]</scope>
    <source>
        <strain evidence="1 2">BDGP4</strain>
    </source>
</reference>
<evidence type="ECO:0000313" key="1">
    <source>
        <dbReference type="EMBL" id="ASV70054.1"/>
    </source>
</evidence>
<dbReference type="OrthoDB" id="2988890at2"/>
<dbReference type="InterPro" id="IPR036491">
    <property type="entry name" value="YugN-like_sf"/>
</dbReference>
<evidence type="ECO:0000313" key="2">
    <source>
        <dbReference type="Proteomes" id="UP000215137"/>
    </source>
</evidence>
<keyword evidence="2" id="KW-1185">Reference proteome</keyword>
<protein>
    <recommendedName>
        <fullName evidence="3">YugN-like family protein</fullName>
    </recommendedName>
</protein>
<dbReference type="Proteomes" id="UP000215137">
    <property type="component" value="Chromosome"/>
</dbReference>
<proteinExistence type="predicted"/>
<organism evidence="1 2">
    <name type="scientific">Cytobacillus kochii</name>
    <dbReference type="NCBI Taxonomy" id="859143"/>
    <lineage>
        <taxon>Bacteria</taxon>
        <taxon>Bacillati</taxon>
        <taxon>Bacillota</taxon>
        <taxon>Bacilli</taxon>
        <taxon>Bacillales</taxon>
        <taxon>Bacillaceae</taxon>
        <taxon>Cytobacillus</taxon>
    </lineage>
</organism>
<name>A0A248TPA1_9BACI</name>
<sequence length="135" mass="15480">MREIHSNIEGKQYHLFKLEQLLKPMGYTIGGNWDYDHGAFDYKIDTNNGYHFLRIPFKSIDGQLDTSNCTVELGTPYLLSHIYESNIDENNANIGNFSASFNQFQAPVDKDGEVTERYVAIGHELVKELEGILQY</sequence>